<organism evidence="2 3">
    <name type="scientific">Methanolobus vulcani</name>
    <dbReference type="NCBI Taxonomy" id="38026"/>
    <lineage>
        <taxon>Archaea</taxon>
        <taxon>Methanobacteriati</taxon>
        <taxon>Methanobacteriota</taxon>
        <taxon>Stenosarchaea group</taxon>
        <taxon>Methanomicrobia</taxon>
        <taxon>Methanosarcinales</taxon>
        <taxon>Methanosarcinaceae</taxon>
        <taxon>Methanolobus</taxon>
    </lineage>
</organism>
<dbReference type="RefSeq" id="WP_154810215.1">
    <property type="nucleotide sequence ID" value="NZ_VIAQ01000017.1"/>
</dbReference>
<dbReference type="InterPro" id="IPR036388">
    <property type="entry name" value="WH-like_DNA-bd_sf"/>
</dbReference>
<dbReference type="EMBL" id="VIAQ01000017">
    <property type="protein sequence ID" value="TQD24359.1"/>
    <property type="molecule type" value="Genomic_DNA"/>
</dbReference>
<keyword evidence="1" id="KW-0238">DNA-binding</keyword>
<name>A0A7Z8KM57_9EURY</name>
<dbReference type="GO" id="GO:0003700">
    <property type="term" value="F:DNA-binding transcription factor activity"/>
    <property type="evidence" value="ECO:0007669"/>
    <property type="project" value="TreeGrafter"/>
</dbReference>
<dbReference type="Gene3D" id="1.10.10.10">
    <property type="entry name" value="Winged helix-like DNA-binding domain superfamily/Winged helix DNA-binding domain"/>
    <property type="match status" value="1"/>
</dbReference>
<dbReference type="SUPFAM" id="SSF46785">
    <property type="entry name" value="Winged helix' DNA-binding domain"/>
    <property type="match status" value="1"/>
</dbReference>
<keyword evidence="3" id="KW-1185">Reference proteome</keyword>
<protein>
    <submittedName>
        <fullName evidence="2">RrF2 family transcriptional regulator</fullName>
    </submittedName>
</protein>
<evidence type="ECO:0000313" key="3">
    <source>
        <dbReference type="Proteomes" id="UP000319335"/>
    </source>
</evidence>
<dbReference type="InterPro" id="IPR036390">
    <property type="entry name" value="WH_DNA-bd_sf"/>
</dbReference>
<reference evidence="2 3" key="1">
    <citation type="submission" date="2019-06" db="EMBL/GenBank/DDBJ databases">
        <title>Draft genome sequence of Methanolobus vulcani B1d.</title>
        <authorList>
            <person name="Creighbaum A.J."/>
            <person name="Ticak T."/>
            <person name="Hariraju D."/>
            <person name="Arivett B.A."/>
            <person name="Ferguson D.J.Jr."/>
        </authorList>
    </citation>
    <scope>NUCLEOTIDE SEQUENCE [LARGE SCALE GENOMIC DNA]</scope>
    <source>
        <strain evidence="2 3">B1d</strain>
    </source>
</reference>
<dbReference type="OrthoDB" id="358621at2157"/>
<dbReference type="PANTHER" id="PTHR33221:SF5">
    <property type="entry name" value="HTH-TYPE TRANSCRIPTIONAL REGULATOR ISCR"/>
    <property type="match status" value="1"/>
</dbReference>
<dbReference type="GO" id="GO:0003677">
    <property type="term" value="F:DNA binding"/>
    <property type="evidence" value="ECO:0007669"/>
    <property type="project" value="UniProtKB-KW"/>
</dbReference>
<dbReference type="PROSITE" id="PS51197">
    <property type="entry name" value="HTH_RRF2_2"/>
    <property type="match status" value="1"/>
</dbReference>
<dbReference type="NCBIfam" id="TIGR00738">
    <property type="entry name" value="rrf2_super"/>
    <property type="match status" value="1"/>
</dbReference>
<dbReference type="Pfam" id="PF02082">
    <property type="entry name" value="Rrf2"/>
    <property type="match status" value="1"/>
</dbReference>
<gene>
    <name evidence="2" type="ORF">FKV42_10475</name>
</gene>
<dbReference type="AlphaFoldDB" id="A0A7Z8KM57"/>
<sequence length="135" mass="15341">MKLSTKSEYACLALIDLSENYDTGYIKIEDICHRQNLPRKYIEQILLTLKTAGYVKSRRGANGGYMLAKEPGQISLAEIVRLMDGALAPVNSVSKYFYECTPLEKNDALIKVFREIRDYTSDKMENTTFANLISE</sequence>
<dbReference type="InterPro" id="IPR030489">
    <property type="entry name" value="TR_Rrf2-type_CS"/>
</dbReference>
<dbReference type="PROSITE" id="PS01332">
    <property type="entry name" value="HTH_RRF2_1"/>
    <property type="match status" value="1"/>
</dbReference>
<evidence type="ECO:0000256" key="1">
    <source>
        <dbReference type="ARBA" id="ARBA00023125"/>
    </source>
</evidence>
<dbReference type="InterPro" id="IPR000944">
    <property type="entry name" value="Tscrpt_reg_Rrf2"/>
</dbReference>
<evidence type="ECO:0000313" key="2">
    <source>
        <dbReference type="EMBL" id="TQD24359.1"/>
    </source>
</evidence>
<accession>A0A7Z8KM57</accession>
<dbReference type="PANTHER" id="PTHR33221">
    <property type="entry name" value="WINGED HELIX-TURN-HELIX TRANSCRIPTIONAL REGULATOR, RRF2 FAMILY"/>
    <property type="match status" value="1"/>
</dbReference>
<proteinExistence type="predicted"/>
<dbReference type="Proteomes" id="UP000319335">
    <property type="component" value="Unassembled WGS sequence"/>
</dbReference>
<dbReference type="GO" id="GO:0005829">
    <property type="term" value="C:cytosol"/>
    <property type="evidence" value="ECO:0007669"/>
    <property type="project" value="TreeGrafter"/>
</dbReference>
<comment type="caution">
    <text evidence="2">The sequence shown here is derived from an EMBL/GenBank/DDBJ whole genome shotgun (WGS) entry which is preliminary data.</text>
</comment>